<organism evidence="2 3">
    <name type="scientific">Novipirellula aureliae</name>
    <dbReference type="NCBI Taxonomy" id="2527966"/>
    <lineage>
        <taxon>Bacteria</taxon>
        <taxon>Pseudomonadati</taxon>
        <taxon>Planctomycetota</taxon>
        <taxon>Planctomycetia</taxon>
        <taxon>Pirellulales</taxon>
        <taxon>Pirellulaceae</taxon>
        <taxon>Novipirellula</taxon>
    </lineage>
</organism>
<dbReference type="Proteomes" id="UP000315471">
    <property type="component" value="Unassembled WGS sequence"/>
</dbReference>
<proteinExistence type="predicted"/>
<name>A0A5C6DK29_9BACT</name>
<dbReference type="RefSeq" id="WP_146602411.1">
    <property type="nucleotide sequence ID" value="NZ_SJPY01000010.1"/>
</dbReference>
<sequence>MDDVHESARRRHRAKRKKEESSIAYSRCRHFGETPIAVIKVMFDLPRFLLRGIEGVEQEWQWVSRRPCPQKNFRNFLFTH</sequence>
<reference evidence="2 3" key="1">
    <citation type="submission" date="2019-02" db="EMBL/GenBank/DDBJ databases">
        <title>Deep-cultivation of Planctomycetes and their phenomic and genomic characterization uncovers novel biology.</title>
        <authorList>
            <person name="Wiegand S."/>
            <person name="Jogler M."/>
            <person name="Boedeker C."/>
            <person name="Pinto D."/>
            <person name="Vollmers J."/>
            <person name="Rivas-Marin E."/>
            <person name="Kohn T."/>
            <person name="Peeters S.H."/>
            <person name="Heuer A."/>
            <person name="Rast P."/>
            <person name="Oberbeckmann S."/>
            <person name="Bunk B."/>
            <person name="Jeske O."/>
            <person name="Meyerdierks A."/>
            <person name="Storesund J.E."/>
            <person name="Kallscheuer N."/>
            <person name="Luecker S."/>
            <person name="Lage O.M."/>
            <person name="Pohl T."/>
            <person name="Merkel B.J."/>
            <person name="Hornburger P."/>
            <person name="Mueller R.-W."/>
            <person name="Bruemmer F."/>
            <person name="Labrenz M."/>
            <person name="Spormann A.M."/>
            <person name="Op Den Camp H."/>
            <person name="Overmann J."/>
            <person name="Amann R."/>
            <person name="Jetten M.S.M."/>
            <person name="Mascher T."/>
            <person name="Medema M.H."/>
            <person name="Devos D.P."/>
            <person name="Kaster A.-K."/>
            <person name="Ovreas L."/>
            <person name="Rohde M."/>
            <person name="Galperin M.Y."/>
            <person name="Jogler C."/>
        </authorList>
    </citation>
    <scope>NUCLEOTIDE SEQUENCE [LARGE SCALE GENOMIC DNA]</scope>
    <source>
        <strain evidence="2 3">Q31b</strain>
    </source>
</reference>
<dbReference type="AlphaFoldDB" id="A0A5C6DK29"/>
<accession>A0A5C6DK29</accession>
<evidence type="ECO:0000313" key="3">
    <source>
        <dbReference type="Proteomes" id="UP000315471"/>
    </source>
</evidence>
<comment type="caution">
    <text evidence="2">The sequence shown here is derived from an EMBL/GenBank/DDBJ whole genome shotgun (WGS) entry which is preliminary data.</text>
</comment>
<gene>
    <name evidence="2" type="ORF">Q31b_53150</name>
</gene>
<evidence type="ECO:0000256" key="1">
    <source>
        <dbReference type="SAM" id="MobiDB-lite"/>
    </source>
</evidence>
<feature type="region of interest" description="Disordered" evidence="1">
    <location>
        <begin position="1"/>
        <end position="21"/>
    </location>
</feature>
<keyword evidence="3" id="KW-1185">Reference proteome</keyword>
<evidence type="ECO:0000313" key="2">
    <source>
        <dbReference type="EMBL" id="TWU35219.1"/>
    </source>
</evidence>
<dbReference type="OrthoDB" id="231317at2"/>
<dbReference type="EMBL" id="SJPY01000010">
    <property type="protein sequence ID" value="TWU35219.1"/>
    <property type="molecule type" value="Genomic_DNA"/>
</dbReference>
<protein>
    <submittedName>
        <fullName evidence="2">Uncharacterized protein</fullName>
    </submittedName>
</protein>